<dbReference type="AlphaFoldDB" id="A0A382H0C0"/>
<proteinExistence type="predicted"/>
<accession>A0A382H0C0</accession>
<dbReference type="EMBL" id="UINC01058054">
    <property type="protein sequence ID" value="SVB79891.1"/>
    <property type="molecule type" value="Genomic_DNA"/>
</dbReference>
<organism evidence="1">
    <name type="scientific">marine metagenome</name>
    <dbReference type="NCBI Taxonomy" id="408172"/>
    <lineage>
        <taxon>unclassified sequences</taxon>
        <taxon>metagenomes</taxon>
        <taxon>ecological metagenomes</taxon>
    </lineage>
</organism>
<evidence type="ECO:0000313" key="1">
    <source>
        <dbReference type="EMBL" id="SVB79891.1"/>
    </source>
</evidence>
<protein>
    <submittedName>
        <fullName evidence="1">Uncharacterized protein</fullName>
    </submittedName>
</protein>
<sequence length="87" mass="10291">MAKSNVIPHKVPASVKAWLKKEVALQKKRHQKIAKQNDALAPKRAKWYAAFFKRIQTRGFTMHFTERRQIGADELPKKPRRKDRVVW</sequence>
<name>A0A382H0C0_9ZZZZ</name>
<gene>
    <name evidence="1" type="ORF">METZ01_LOCUS232745</name>
</gene>
<reference evidence="1" key="1">
    <citation type="submission" date="2018-05" db="EMBL/GenBank/DDBJ databases">
        <authorList>
            <person name="Lanie J.A."/>
            <person name="Ng W.-L."/>
            <person name="Kazmierczak K.M."/>
            <person name="Andrzejewski T.M."/>
            <person name="Davidsen T.M."/>
            <person name="Wayne K.J."/>
            <person name="Tettelin H."/>
            <person name="Glass J.I."/>
            <person name="Rusch D."/>
            <person name="Podicherti R."/>
            <person name="Tsui H.-C.T."/>
            <person name="Winkler M.E."/>
        </authorList>
    </citation>
    <scope>NUCLEOTIDE SEQUENCE</scope>
</reference>